<evidence type="ECO:0008006" key="4">
    <source>
        <dbReference type="Google" id="ProtNLM"/>
    </source>
</evidence>
<proteinExistence type="predicted"/>
<keyword evidence="1" id="KW-0732">Signal</keyword>
<sequence>MRRTFLPCAALLLLTACHPENAMNQEITTAEKDVENGGRGLAKLNPSPRQAFELVLSLADAPGTFAVVEGVAQYDVTNEDECGRIVSATGMAARITSQEPVQLKKVSDTEYRGTVYLDRMLDEDYYGRGVCKWTFSGAGAMLKATGADGETRFTSFIEADQFIAGKALTRYYPDRDYPRVESVPDFGQAGHEDPSRFRPELQDALFTATLTAHEVR</sequence>
<name>A0A8X8FNA6_9GAMM</name>
<evidence type="ECO:0000313" key="3">
    <source>
        <dbReference type="Proteomes" id="UP000636938"/>
    </source>
</evidence>
<dbReference type="Proteomes" id="UP000636938">
    <property type="component" value="Unassembled WGS sequence"/>
</dbReference>
<comment type="caution">
    <text evidence="2">The sequence shown here is derived from an EMBL/GenBank/DDBJ whole genome shotgun (WGS) entry which is preliminary data.</text>
</comment>
<gene>
    <name evidence="2" type="ORF">H9654_01085</name>
</gene>
<accession>A0A8X8FNA6</accession>
<dbReference type="AlphaFoldDB" id="A0A8X8FNA6"/>
<feature type="signal peptide" evidence="1">
    <location>
        <begin position="1"/>
        <end position="22"/>
    </location>
</feature>
<reference evidence="2 3" key="1">
    <citation type="submission" date="2020-08" db="EMBL/GenBank/DDBJ databases">
        <title>A Genomic Blueprint of the Chicken Gut Microbiome.</title>
        <authorList>
            <person name="Gilroy R."/>
            <person name="Ravi A."/>
            <person name="Getino M."/>
            <person name="Pursley I."/>
            <person name="Horton D.L."/>
            <person name="Alikhan N.-F."/>
            <person name="Baker D."/>
            <person name="Gharbi K."/>
            <person name="Hall N."/>
            <person name="Watson M."/>
            <person name="Adriaenssens E.M."/>
            <person name="Foster-Nyarko E."/>
            <person name="Jarju S."/>
            <person name="Secka A."/>
            <person name="Antonio M."/>
            <person name="Oren A."/>
            <person name="Chaudhuri R."/>
            <person name="La Ragione R.M."/>
            <person name="Hildebrand F."/>
            <person name="Pallen M.J."/>
        </authorList>
    </citation>
    <scope>NUCLEOTIDE SEQUENCE [LARGE SCALE GENOMIC DNA]</scope>
    <source>
        <strain evidence="2 3">Sa5BUN4</strain>
    </source>
</reference>
<protein>
    <recommendedName>
        <fullName evidence="4">Lipoprotein</fullName>
    </recommendedName>
</protein>
<dbReference type="PROSITE" id="PS51257">
    <property type="entry name" value="PROKAR_LIPOPROTEIN"/>
    <property type="match status" value="1"/>
</dbReference>
<dbReference type="RefSeq" id="WP_191768330.1">
    <property type="nucleotide sequence ID" value="NZ_JACSQS010000001.1"/>
</dbReference>
<evidence type="ECO:0000313" key="2">
    <source>
        <dbReference type="EMBL" id="MBD7952786.1"/>
    </source>
</evidence>
<keyword evidence="3" id="KW-1185">Reference proteome</keyword>
<evidence type="ECO:0000256" key="1">
    <source>
        <dbReference type="SAM" id="SignalP"/>
    </source>
</evidence>
<dbReference type="EMBL" id="JACSQS010000001">
    <property type="protein sequence ID" value="MBD7952786.1"/>
    <property type="molecule type" value="Genomic_DNA"/>
</dbReference>
<organism evidence="2 3">
    <name type="scientific">Stenotrophomonas lacuserhaii</name>
    <dbReference type="NCBI Taxonomy" id="2760084"/>
    <lineage>
        <taxon>Bacteria</taxon>
        <taxon>Pseudomonadati</taxon>
        <taxon>Pseudomonadota</taxon>
        <taxon>Gammaproteobacteria</taxon>
        <taxon>Lysobacterales</taxon>
        <taxon>Lysobacteraceae</taxon>
        <taxon>Stenotrophomonas</taxon>
    </lineage>
</organism>
<feature type="chain" id="PRO_5036487890" description="Lipoprotein" evidence="1">
    <location>
        <begin position="23"/>
        <end position="216"/>
    </location>
</feature>